<dbReference type="RefSeq" id="WP_354443883.1">
    <property type="nucleotide sequence ID" value="NZ_JBEPSH010000005.1"/>
</dbReference>
<gene>
    <name evidence="3" type="ORF">ABIE13_002578</name>
</gene>
<keyword evidence="3" id="KW-0675">Receptor</keyword>
<dbReference type="PANTHER" id="PTHR42928:SF5">
    <property type="entry name" value="BLR1237 PROTEIN"/>
    <property type="match status" value="1"/>
</dbReference>
<dbReference type="SUPFAM" id="SSF53850">
    <property type="entry name" value="Periplasmic binding protein-like II"/>
    <property type="match status" value="1"/>
</dbReference>
<dbReference type="PIRSF" id="PIRSF017082">
    <property type="entry name" value="YflP"/>
    <property type="match status" value="1"/>
</dbReference>
<keyword evidence="2" id="KW-0732">Signal</keyword>
<dbReference type="InterPro" id="IPR042100">
    <property type="entry name" value="Bug_dom1"/>
</dbReference>
<comment type="similarity">
    <text evidence="1">Belongs to the UPF0065 (bug) family.</text>
</comment>
<dbReference type="CDD" id="cd07012">
    <property type="entry name" value="PBP2_Bug_TTT"/>
    <property type="match status" value="1"/>
</dbReference>
<dbReference type="Gene3D" id="3.40.190.10">
    <property type="entry name" value="Periplasmic binding protein-like II"/>
    <property type="match status" value="1"/>
</dbReference>
<evidence type="ECO:0000313" key="3">
    <source>
        <dbReference type="EMBL" id="MET4577467.1"/>
    </source>
</evidence>
<comment type="caution">
    <text evidence="3">The sequence shown here is derived from an EMBL/GenBank/DDBJ whole genome shotgun (WGS) entry which is preliminary data.</text>
</comment>
<feature type="signal peptide" evidence="2">
    <location>
        <begin position="1"/>
        <end position="20"/>
    </location>
</feature>
<dbReference type="Pfam" id="PF03401">
    <property type="entry name" value="TctC"/>
    <property type="match status" value="1"/>
</dbReference>
<dbReference type="PANTHER" id="PTHR42928">
    <property type="entry name" value="TRICARBOXYLATE-BINDING PROTEIN"/>
    <property type="match status" value="1"/>
</dbReference>
<sequence>MNLHAWAVGVLLAIPLAVSAQVYPDKPVKIIVPFTPGSGGDTVARVVADELRKSMGSTFIIDNKPGASGQIGTEMAAKSSPDGYTLLQTSSAQNSAGPWLTKKVTYDPIKDFTHIARVITVPFLLVVHPDVPAKSVKEFIDYAGQNPGLAYGHGSATSQVAAATFSALAKIQTVNVPYKSQPPAVTDLIGGQTRFMMGDLSVVGPQIKAGKLRAIAITSRNRSPQFPEVPTLAESGMPEFDLEVWIGIGAPRGLPRDITEKLSSEIMKMGQREDVRQRFQAVGFDLVTNTMPDHAVFMRDQLAAWGKRIKDAGIQPE</sequence>
<dbReference type="Gene3D" id="3.40.190.150">
    <property type="entry name" value="Bordetella uptake gene, domain 1"/>
    <property type="match status" value="1"/>
</dbReference>
<dbReference type="Proteomes" id="UP001549320">
    <property type="component" value="Unassembled WGS sequence"/>
</dbReference>
<reference evidence="3 4" key="1">
    <citation type="submission" date="2024-06" db="EMBL/GenBank/DDBJ databases">
        <title>Sorghum-associated microbial communities from plants grown in Nebraska, USA.</title>
        <authorList>
            <person name="Schachtman D."/>
        </authorList>
    </citation>
    <scope>NUCLEOTIDE SEQUENCE [LARGE SCALE GENOMIC DNA]</scope>
    <source>
        <strain evidence="3 4">2709</strain>
    </source>
</reference>
<evidence type="ECO:0000256" key="1">
    <source>
        <dbReference type="ARBA" id="ARBA00006987"/>
    </source>
</evidence>
<evidence type="ECO:0000256" key="2">
    <source>
        <dbReference type="SAM" id="SignalP"/>
    </source>
</evidence>
<keyword evidence="4" id="KW-1185">Reference proteome</keyword>
<name>A0ABV2QA91_9BURK</name>
<dbReference type="EMBL" id="JBEPSH010000005">
    <property type="protein sequence ID" value="MET4577467.1"/>
    <property type="molecule type" value="Genomic_DNA"/>
</dbReference>
<evidence type="ECO:0000313" key="4">
    <source>
        <dbReference type="Proteomes" id="UP001549320"/>
    </source>
</evidence>
<proteinExistence type="inferred from homology"/>
<accession>A0ABV2QA91</accession>
<feature type="chain" id="PRO_5047104572" evidence="2">
    <location>
        <begin position="21"/>
        <end position="317"/>
    </location>
</feature>
<protein>
    <submittedName>
        <fullName evidence="3">Tripartite-type tricarboxylate transporter receptor subunit TctC</fullName>
    </submittedName>
</protein>
<organism evidence="3 4">
    <name type="scientific">Ottowia thiooxydans</name>
    <dbReference type="NCBI Taxonomy" id="219182"/>
    <lineage>
        <taxon>Bacteria</taxon>
        <taxon>Pseudomonadati</taxon>
        <taxon>Pseudomonadota</taxon>
        <taxon>Betaproteobacteria</taxon>
        <taxon>Burkholderiales</taxon>
        <taxon>Comamonadaceae</taxon>
        <taxon>Ottowia</taxon>
    </lineage>
</organism>
<dbReference type="InterPro" id="IPR005064">
    <property type="entry name" value="BUG"/>
</dbReference>